<keyword evidence="5 8" id="KW-0812">Transmembrane</keyword>
<feature type="transmembrane region" description="Helical" evidence="8">
    <location>
        <begin position="20"/>
        <end position="36"/>
    </location>
</feature>
<evidence type="ECO:0000256" key="1">
    <source>
        <dbReference type="ARBA" id="ARBA00004651"/>
    </source>
</evidence>
<dbReference type="Proteomes" id="UP000621500">
    <property type="component" value="Unassembled WGS sequence"/>
</dbReference>
<dbReference type="NCBIfam" id="TIGR01528">
    <property type="entry name" value="NMN_trans_PnuC"/>
    <property type="match status" value="1"/>
</dbReference>
<keyword evidence="4" id="KW-1003">Cell membrane</keyword>
<dbReference type="EMBL" id="BONX01000058">
    <property type="protein sequence ID" value="GIH00836.1"/>
    <property type="molecule type" value="Genomic_DNA"/>
</dbReference>
<evidence type="ECO:0000256" key="2">
    <source>
        <dbReference type="ARBA" id="ARBA00006669"/>
    </source>
</evidence>
<dbReference type="PANTHER" id="PTHR36122">
    <property type="entry name" value="NICOTINAMIDE RIBOSIDE TRANSPORTER PNUC"/>
    <property type="match status" value="1"/>
</dbReference>
<organism evidence="9 10">
    <name type="scientific">Plantactinospora mayteni</name>
    <dbReference type="NCBI Taxonomy" id="566021"/>
    <lineage>
        <taxon>Bacteria</taxon>
        <taxon>Bacillati</taxon>
        <taxon>Actinomycetota</taxon>
        <taxon>Actinomycetes</taxon>
        <taxon>Micromonosporales</taxon>
        <taxon>Micromonosporaceae</taxon>
        <taxon>Plantactinospora</taxon>
    </lineage>
</organism>
<evidence type="ECO:0000256" key="7">
    <source>
        <dbReference type="ARBA" id="ARBA00023136"/>
    </source>
</evidence>
<evidence type="ECO:0000256" key="5">
    <source>
        <dbReference type="ARBA" id="ARBA00022692"/>
    </source>
</evidence>
<feature type="transmembrane region" description="Helical" evidence="8">
    <location>
        <begin position="43"/>
        <end position="60"/>
    </location>
</feature>
<proteinExistence type="inferred from homology"/>
<feature type="transmembrane region" description="Helical" evidence="8">
    <location>
        <begin position="173"/>
        <end position="192"/>
    </location>
</feature>
<evidence type="ECO:0000313" key="9">
    <source>
        <dbReference type="EMBL" id="GIH00836.1"/>
    </source>
</evidence>
<feature type="transmembrane region" description="Helical" evidence="8">
    <location>
        <begin position="66"/>
        <end position="83"/>
    </location>
</feature>
<comment type="caution">
    <text evidence="9">The sequence shown here is derived from an EMBL/GenBank/DDBJ whole genome shotgun (WGS) entry which is preliminary data.</text>
</comment>
<feature type="transmembrane region" description="Helical" evidence="8">
    <location>
        <begin position="103"/>
        <end position="121"/>
    </location>
</feature>
<keyword evidence="7 8" id="KW-0472">Membrane</keyword>
<keyword evidence="10" id="KW-1185">Reference proteome</keyword>
<comment type="similarity">
    <text evidence="2">Belongs to the nicotinamide ribonucleoside (NR) uptake permease (TC 4.B.1) family.</text>
</comment>
<evidence type="ECO:0000256" key="4">
    <source>
        <dbReference type="ARBA" id="ARBA00022475"/>
    </source>
</evidence>
<evidence type="ECO:0000256" key="6">
    <source>
        <dbReference type="ARBA" id="ARBA00022989"/>
    </source>
</evidence>
<dbReference type="InterPro" id="IPR006419">
    <property type="entry name" value="NMN_transpt_PnuC"/>
</dbReference>
<name>A0ABQ4F1P1_9ACTN</name>
<keyword evidence="3" id="KW-0813">Transport</keyword>
<comment type="subcellular location">
    <subcellularLocation>
        <location evidence="1">Cell membrane</location>
        <topology evidence="1">Multi-pass membrane protein</topology>
    </subcellularLocation>
</comment>
<gene>
    <name evidence="9" type="ORF">Pma05_74080</name>
</gene>
<dbReference type="Pfam" id="PF04973">
    <property type="entry name" value="NMN_transporter"/>
    <property type="match status" value="1"/>
</dbReference>
<keyword evidence="6 8" id="KW-1133">Transmembrane helix</keyword>
<dbReference type="RefSeq" id="WP_203862127.1">
    <property type="nucleotide sequence ID" value="NZ_BAAAZQ010000018.1"/>
</dbReference>
<evidence type="ECO:0000313" key="10">
    <source>
        <dbReference type="Proteomes" id="UP000621500"/>
    </source>
</evidence>
<reference evidence="9 10" key="1">
    <citation type="submission" date="2021-01" db="EMBL/GenBank/DDBJ databases">
        <title>Whole genome shotgun sequence of Plantactinospora mayteni NBRC 109088.</title>
        <authorList>
            <person name="Komaki H."/>
            <person name="Tamura T."/>
        </authorList>
    </citation>
    <scope>NUCLEOTIDE SEQUENCE [LARGE SCALE GENOMIC DNA]</scope>
    <source>
        <strain evidence="9 10">NBRC 109088</strain>
    </source>
</reference>
<dbReference type="PANTHER" id="PTHR36122:SF2">
    <property type="entry name" value="NICOTINAMIDE RIBOSIDE TRANSPORTER PNUC"/>
    <property type="match status" value="1"/>
</dbReference>
<evidence type="ECO:0000256" key="8">
    <source>
        <dbReference type="SAM" id="Phobius"/>
    </source>
</evidence>
<sequence length="219" mass="24199">MLDWLTGTAFTVAGTPTSRAELLGFVTGVLNVWLLARQKMWNWPIGIANVLLLMVLFWTAGLYADAGLQIVYVGLGLYGWWAWLFGGTERSRLVVARTDRREWTVLVGAGAVLTLLLWLLLDRATDSTVPLPDAVTTALSLMATYGQCRKRVESWWIWIAADLIYIPLYVYKGLHLTAGLYAVFLGLCVLGLRNWRADLRRLSAPAARPVAPGPAPATP</sequence>
<evidence type="ECO:0000256" key="3">
    <source>
        <dbReference type="ARBA" id="ARBA00022448"/>
    </source>
</evidence>
<accession>A0ABQ4F1P1</accession>
<protein>
    <submittedName>
        <fullName evidence="9">Transporter</fullName>
    </submittedName>
</protein>